<dbReference type="AlphaFoldDB" id="A0A6A5X9P4"/>
<organism evidence="3 4">
    <name type="scientific">Aaosphaeria arxii CBS 175.79</name>
    <dbReference type="NCBI Taxonomy" id="1450172"/>
    <lineage>
        <taxon>Eukaryota</taxon>
        <taxon>Fungi</taxon>
        <taxon>Dikarya</taxon>
        <taxon>Ascomycota</taxon>
        <taxon>Pezizomycotina</taxon>
        <taxon>Dothideomycetes</taxon>
        <taxon>Pleosporomycetidae</taxon>
        <taxon>Pleosporales</taxon>
        <taxon>Pleosporales incertae sedis</taxon>
        <taxon>Aaosphaeria</taxon>
    </lineage>
</organism>
<feature type="transmembrane region" description="Helical" evidence="2">
    <location>
        <begin position="6"/>
        <end position="27"/>
    </location>
</feature>
<dbReference type="EMBL" id="ML978078">
    <property type="protein sequence ID" value="KAF2009653.1"/>
    <property type="molecule type" value="Genomic_DNA"/>
</dbReference>
<gene>
    <name evidence="3" type="ORF">BU24DRAFT_428548</name>
</gene>
<keyword evidence="2" id="KW-0472">Membrane</keyword>
<dbReference type="RefSeq" id="XP_033377992.1">
    <property type="nucleotide sequence ID" value="XM_033529505.1"/>
</dbReference>
<evidence type="ECO:0000313" key="3">
    <source>
        <dbReference type="EMBL" id="KAF2009653.1"/>
    </source>
</evidence>
<proteinExistence type="predicted"/>
<evidence type="ECO:0000256" key="2">
    <source>
        <dbReference type="SAM" id="Phobius"/>
    </source>
</evidence>
<protein>
    <submittedName>
        <fullName evidence="3">Uncharacterized protein</fullName>
    </submittedName>
</protein>
<keyword evidence="2" id="KW-1133">Transmembrane helix</keyword>
<keyword evidence="4" id="KW-1185">Reference proteome</keyword>
<feature type="region of interest" description="Disordered" evidence="1">
    <location>
        <begin position="44"/>
        <end position="69"/>
    </location>
</feature>
<reference evidence="3" key="1">
    <citation type="journal article" date="2020" name="Stud. Mycol.">
        <title>101 Dothideomycetes genomes: a test case for predicting lifestyles and emergence of pathogens.</title>
        <authorList>
            <person name="Haridas S."/>
            <person name="Albert R."/>
            <person name="Binder M."/>
            <person name="Bloem J."/>
            <person name="Labutti K."/>
            <person name="Salamov A."/>
            <person name="Andreopoulos B."/>
            <person name="Baker S."/>
            <person name="Barry K."/>
            <person name="Bills G."/>
            <person name="Bluhm B."/>
            <person name="Cannon C."/>
            <person name="Castanera R."/>
            <person name="Culley D."/>
            <person name="Daum C."/>
            <person name="Ezra D."/>
            <person name="Gonzalez J."/>
            <person name="Henrissat B."/>
            <person name="Kuo A."/>
            <person name="Liang C."/>
            <person name="Lipzen A."/>
            <person name="Lutzoni F."/>
            <person name="Magnuson J."/>
            <person name="Mondo S."/>
            <person name="Nolan M."/>
            <person name="Ohm R."/>
            <person name="Pangilinan J."/>
            <person name="Park H.-J."/>
            <person name="Ramirez L."/>
            <person name="Alfaro M."/>
            <person name="Sun H."/>
            <person name="Tritt A."/>
            <person name="Yoshinaga Y."/>
            <person name="Zwiers L.-H."/>
            <person name="Turgeon B."/>
            <person name="Goodwin S."/>
            <person name="Spatafora J."/>
            <person name="Crous P."/>
            <person name="Grigoriev I."/>
        </authorList>
    </citation>
    <scope>NUCLEOTIDE SEQUENCE</scope>
    <source>
        <strain evidence="3">CBS 175.79</strain>
    </source>
</reference>
<name>A0A6A5X9P4_9PLEO</name>
<evidence type="ECO:0000256" key="1">
    <source>
        <dbReference type="SAM" id="MobiDB-lite"/>
    </source>
</evidence>
<dbReference type="GeneID" id="54286902"/>
<sequence length="98" mass="10943">MGYLSAIVVTATTSILALTAIASFLYLNSRQRFTLPTIFSTTEPAQHVRTDRETGEQNSRHPIPPSHGLHHLSKQRVYLSIHLCLYLLPVSDEDKATP</sequence>
<accession>A0A6A5X9P4</accession>
<evidence type="ECO:0000313" key="4">
    <source>
        <dbReference type="Proteomes" id="UP000799778"/>
    </source>
</evidence>
<feature type="compositionally biased region" description="Basic and acidic residues" evidence="1">
    <location>
        <begin position="46"/>
        <end position="59"/>
    </location>
</feature>
<keyword evidence="2" id="KW-0812">Transmembrane</keyword>
<dbReference type="Proteomes" id="UP000799778">
    <property type="component" value="Unassembled WGS sequence"/>
</dbReference>